<accession>T1DQK3</accession>
<sequence>MYLKSAYPTAPCPCVLSLSKELVEKRFVRGFSAIFQSFCHKKRSADLFTTLLVLFNYN</sequence>
<proteinExistence type="predicted"/>
<name>T1DQK3_9PORP</name>
<protein>
    <submittedName>
        <fullName evidence="1">Uncharacterized protein</fullName>
    </submittedName>
</protein>
<dbReference type="AlphaFoldDB" id="T1DQK3"/>
<dbReference type="EMBL" id="BAOU01000012">
    <property type="protein sequence ID" value="GAD04805.1"/>
    <property type="molecule type" value="Genomic_DNA"/>
</dbReference>
<comment type="caution">
    <text evidence="1">The sequence shown here is derived from an EMBL/GenBank/DDBJ whole genome shotgun (WGS) entry which is preliminary data.</text>
</comment>
<reference evidence="2" key="1">
    <citation type="journal article" date="2013" name="Genome">
        <title>Draft Genome Sequences of Porphyromonas crevioricanis JCM 15906T and Porphyromonas cansulci JCM 13913T Isolated from a Canine Oral Cavity.</title>
        <authorList>
            <person name="Sakamoto M."/>
            <person name="Tanaka N."/>
            <person name="Shiwa Y."/>
            <person name="Yoshikawa H."/>
            <person name="Ohkuma M."/>
        </authorList>
    </citation>
    <scope>NUCLEOTIDE SEQUENCE [LARGE SCALE GENOMIC DNA]</scope>
    <source>
        <strain evidence="2">JCM 15906</strain>
    </source>
</reference>
<reference evidence="1 2" key="2">
    <citation type="journal article" date="2013" name="Genome Announc.">
        <title>Draft Genome Sequences of Porphyromonas crevioricanis JCM 15906T and Porphyromonas cansulci JCM 13913T Isolated from a Canine Oral Cavity.</title>
        <authorList>
            <person name="Sakamoto M."/>
            <person name="Tanaka N."/>
            <person name="Shiwa Y."/>
            <person name="Yoshikawa H."/>
            <person name="Ohkuma M."/>
        </authorList>
    </citation>
    <scope>NUCLEOTIDE SEQUENCE [LARGE SCALE GENOMIC DNA]</scope>
    <source>
        <strain evidence="1 2">JCM 15906</strain>
    </source>
</reference>
<dbReference type="Proteomes" id="UP000018031">
    <property type="component" value="Unassembled WGS sequence"/>
</dbReference>
<evidence type="ECO:0000313" key="1">
    <source>
        <dbReference type="EMBL" id="GAD04805.1"/>
    </source>
</evidence>
<gene>
    <name evidence="1" type="ORF">PORCRE_501</name>
</gene>
<organism evidence="1 2">
    <name type="scientific">Porphyromonas crevioricanis JCM 15906</name>
    <dbReference type="NCBI Taxonomy" id="1305617"/>
    <lineage>
        <taxon>Bacteria</taxon>
        <taxon>Pseudomonadati</taxon>
        <taxon>Bacteroidota</taxon>
        <taxon>Bacteroidia</taxon>
        <taxon>Bacteroidales</taxon>
        <taxon>Porphyromonadaceae</taxon>
        <taxon>Porphyromonas</taxon>
    </lineage>
</organism>
<evidence type="ECO:0000313" key="2">
    <source>
        <dbReference type="Proteomes" id="UP000018031"/>
    </source>
</evidence>